<dbReference type="InterPro" id="IPR011763">
    <property type="entry name" value="COA_CT_C"/>
</dbReference>
<dbReference type="InterPro" id="IPR034733">
    <property type="entry name" value="AcCoA_carboxyl_beta"/>
</dbReference>
<evidence type="ECO:0000259" key="2">
    <source>
        <dbReference type="PROSITE" id="PS50989"/>
    </source>
</evidence>
<proteinExistence type="predicted"/>
<feature type="domain" description="CoA carboxyltransferase N-terminal" evidence="1">
    <location>
        <begin position="1"/>
        <end position="234"/>
    </location>
</feature>
<dbReference type="Gene3D" id="3.90.226.10">
    <property type="entry name" value="2-enoyl-CoA Hydratase, Chain A, domain 1"/>
    <property type="match status" value="2"/>
</dbReference>
<dbReference type="InterPro" id="IPR029045">
    <property type="entry name" value="ClpP/crotonase-like_dom_sf"/>
</dbReference>
<dbReference type="SUPFAM" id="SSF52096">
    <property type="entry name" value="ClpP/crotonase"/>
    <property type="match status" value="2"/>
</dbReference>
<dbReference type="AlphaFoldDB" id="A0A7X1F4V8"/>
<dbReference type="GO" id="GO:0016740">
    <property type="term" value="F:transferase activity"/>
    <property type="evidence" value="ECO:0007669"/>
    <property type="project" value="UniProtKB-KW"/>
</dbReference>
<reference evidence="3 4" key="1">
    <citation type="submission" date="2020-08" db="EMBL/GenBank/DDBJ databases">
        <title>The genome sequence of Novosphingobium flavum 4Y4.</title>
        <authorList>
            <person name="Liu Y."/>
        </authorList>
    </citation>
    <scope>NUCLEOTIDE SEQUENCE [LARGE SCALE GENOMIC DNA]</scope>
    <source>
        <strain evidence="3 4">4Y4</strain>
    </source>
</reference>
<dbReference type="InterPro" id="IPR011762">
    <property type="entry name" value="COA_CT_N"/>
</dbReference>
<evidence type="ECO:0000259" key="1">
    <source>
        <dbReference type="PROSITE" id="PS50980"/>
    </source>
</evidence>
<dbReference type="InterPro" id="IPR051047">
    <property type="entry name" value="AccD/PCCB"/>
</dbReference>
<feature type="domain" description="CoA carboxyltransferase C-terminal" evidence="2">
    <location>
        <begin position="236"/>
        <end position="465"/>
    </location>
</feature>
<dbReference type="GO" id="GO:0004658">
    <property type="term" value="F:propionyl-CoA carboxylase activity"/>
    <property type="evidence" value="ECO:0007669"/>
    <property type="project" value="TreeGrafter"/>
</dbReference>
<dbReference type="PANTHER" id="PTHR43842">
    <property type="entry name" value="PROPIONYL-COA CARBOXYLASE BETA CHAIN"/>
    <property type="match status" value="1"/>
</dbReference>
<comment type="caution">
    <text evidence="3">The sequence shown here is derived from an EMBL/GenBank/DDBJ whole genome shotgun (WGS) entry which is preliminary data.</text>
</comment>
<dbReference type="EMBL" id="JACLAU010000001">
    <property type="protein sequence ID" value="MBC2650289.1"/>
    <property type="molecule type" value="Genomic_DNA"/>
</dbReference>
<protein>
    <submittedName>
        <fullName evidence="3">Acetyl-CoA carboxylase carboxyltransferase subunit</fullName>
    </submittedName>
</protein>
<evidence type="ECO:0000313" key="3">
    <source>
        <dbReference type="EMBL" id="MBC2650289.1"/>
    </source>
</evidence>
<dbReference type="Pfam" id="PF01039">
    <property type="entry name" value="Carboxyl_trans"/>
    <property type="match status" value="1"/>
</dbReference>
<name>A0A7X1F4V8_9SPHN</name>
<sequence length="465" mass="47801">MGGDERLARHHAAGKLDARARAAALFDEGRFVEIGALAGNRSEDGPAPAPADGLIAAFGQVGGRPTLAGIEDFTVLGGSIGDAGSAKRHRLAQLARQERVPLVFMLEGAGHRLDNRHGTPAPNDLQALVELSGLVPMVCLVLGASAGHGALTAPLSDFVVMTRAAAMFVAGPPLVKAALGETATKEELGGPAVHVVQSGVAHNLAEDDAAAIALARRWLGYVPVNRVAGDDQGPRRIEALLDLIPPDPRVPFDMRQVLALLADAGTLLEVQPDHGGAVVTALARLGGLAVAILANNPAVGAGAIDAAAAQKATRFLTRAEAFGLPVIFLADNPGVLPGTAAERAGALRHAADMFAAQHRLTVPKLHVTVRKAFGFGSSVMAMNPFDGQSLNLAFPAVTLGAMPADSGGRAAGLDEAERARIAADQAGGALNLADRMVFDDVIDPRDLRNALLDGLMLAANRLPKG</sequence>
<dbReference type="PANTHER" id="PTHR43842:SF2">
    <property type="entry name" value="PROPIONYL-COA CARBOXYLASE BETA CHAIN, MITOCHONDRIAL"/>
    <property type="match status" value="1"/>
</dbReference>
<accession>A0A7X1F4V8</accession>
<organism evidence="3 4">
    <name type="scientific">Novosphingobium aerophilum</name>
    <dbReference type="NCBI Taxonomy" id="2839843"/>
    <lineage>
        <taxon>Bacteria</taxon>
        <taxon>Pseudomonadati</taxon>
        <taxon>Pseudomonadota</taxon>
        <taxon>Alphaproteobacteria</taxon>
        <taxon>Sphingomonadales</taxon>
        <taxon>Sphingomonadaceae</taxon>
        <taxon>Novosphingobium</taxon>
    </lineage>
</organism>
<dbReference type="PROSITE" id="PS50989">
    <property type="entry name" value="COA_CT_CTER"/>
    <property type="match status" value="1"/>
</dbReference>
<dbReference type="Proteomes" id="UP000520156">
    <property type="component" value="Unassembled WGS sequence"/>
</dbReference>
<dbReference type="PROSITE" id="PS50980">
    <property type="entry name" value="COA_CT_NTER"/>
    <property type="match status" value="1"/>
</dbReference>
<keyword evidence="4" id="KW-1185">Reference proteome</keyword>
<keyword evidence="3" id="KW-0808">Transferase</keyword>
<gene>
    <name evidence="3" type="ORF">H7F49_01055</name>
</gene>
<evidence type="ECO:0000313" key="4">
    <source>
        <dbReference type="Proteomes" id="UP000520156"/>
    </source>
</evidence>